<dbReference type="GO" id="GO:0005524">
    <property type="term" value="F:ATP binding"/>
    <property type="evidence" value="ECO:0007669"/>
    <property type="project" value="UniProtKB-UniRule"/>
</dbReference>
<feature type="binding site" evidence="1">
    <location>
        <position position="194"/>
    </location>
    <ligand>
        <name>ATP</name>
        <dbReference type="ChEBI" id="CHEBI:30616"/>
    </ligand>
</feature>
<dbReference type="EMBL" id="OY731400">
    <property type="protein sequence ID" value="CAJ1940269.1"/>
    <property type="molecule type" value="Genomic_DNA"/>
</dbReference>
<dbReference type="InterPro" id="IPR017441">
    <property type="entry name" value="Protein_kinase_ATP_BS"/>
</dbReference>
<dbReference type="PROSITE" id="PS00107">
    <property type="entry name" value="PROTEIN_KINASE_ATP"/>
    <property type="match status" value="1"/>
</dbReference>
<keyword evidence="4" id="KW-1185">Reference proteome</keyword>
<dbReference type="Gramene" id="rna-AYBTSS11_LOCUS9611">
    <property type="protein sequence ID" value="CAJ1940269.1"/>
    <property type="gene ID" value="gene-AYBTSS11_LOCUS9611"/>
</dbReference>
<dbReference type="InterPro" id="IPR001245">
    <property type="entry name" value="Ser-Thr/Tyr_kinase_cat_dom"/>
</dbReference>
<feature type="domain" description="Protein kinase" evidence="2">
    <location>
        <begin position="166"/>
        <end position="299"/>
    </location>
</feature>
<protein>
    <recommendedName>
        <fullName evidence="2">Protein kinase domain-containing protein</fullName>
    </recommendedName>
</protein>
<evidence type="ECO:0000313" key="4">
    <source>
        <dbReference type="Proteomes" id="UP001189624"/>
    </source>
</evidence>
<dbReference type="InterPro" id="IPR011009">
    <property type="entry name" value="Kinase-like_dom_sf"/>
</dbReference>
<sequence length="299" mass="33003">MEKLDKKGKEMKEKKWSRKLELPMIMGSQKKEVAFDDDVLLASPRDVFGVPVSGTDSDSTASSIYCGPASPEMGPDRALAKDGQTQQWKTMMDVLRLKSVRRFSSIPLLTASYEISRRSLRNKLSRIRPTNEDDDLDAAIDIDGIPTKPSWRNFNYADLAAATDDFNPENMIGKGGHAEVYKGCLPDGQVVAVKRLTRNDEDRAGDFLSELGIIAHVNHPNATRLIGFGIDQGLYFVLQLAPHGSLASMLFGAALPLSLTSHFVSSFFNAESISDFGLAKWLPDKWAHHVVFPIEGTFG</sequence>
<proteinExistence type="predicted"/>
<accession>A0AA86S5L6</accession>
<dbReference type="InterPro" id="IPR000719">
    <property type="entry name" value="Prot_kinase_dom"/>
</dbReference>
<evidence type="ECO:0000256" key="1">
    <source>
        <dbReference type="PROSITE-ProRule" id="PRU10141"/>
    </source>
</evidence>
<keyword evidence="1" id="KW-0067">ATP-binding</keyword>
<organism evidence="3 4">
    <name type="scientific">Sphenostylis stenocarpa</name>
    <dbReference type="NCBI Taxonomy" id="92480"/>
    <lineage>
        <taxon>Eukaryota</taxon>
        <taxon>Viridiplantae</taxon>
        <taxon>Streptophyta</taxon>
        <taxon>Embryophyta</taxon>
        <taxon>Tracheophyta</taxon>
        <taxon>Spermatophyta</taxon>
        <taxon>Magnoliopsida</taxon>
        <taxon>eudicotyledons</taxon>
        <taxon>Gunneridae</taxon>
        <taxon>Pentapetalae</taxon>
        <taxon>rosids</taxon>
        <taxon>fabids</taxon>
        <taxon>Fabales</taxon>
        <taxon>Fabaceae</taxon>
        <taxon>Papilionoideae</taxon>
        <taxon>50 kb inversion clade</taxon>
        <taxon>NPAAA clade</taxon>
        <taxon>indigoferoid/millettioid clade</taxon>
        <taxon>Phaseoleae</taxon>
        <taxon>Sphenostylis</taxon>
    </lineage>
</organism>
<dbReference type="AlphaFoldDB" id="A0AA86S5L6"/>
<name>A0AA86S5L6_9FABA</name>
<dbReference type="Proteomes" id="UP001189624">
    <property type="component" value="Chromosome 3"/>
</dbReference>
<dbReference type="PANTHER" id="PTHR47987:SF9">
    <property type="entry name" value="RECEPTOR-LIKE CYTOSOLIC SERINE_THREONINE-KINASE"/>
    <property type="match status" value="1"/>
</dbReference>
<evidence type="ECO:0000313" key="3">
    <source>
        <dbReference type="EMBL" id="CAJ1940269.1"/>
    </source>
</evidence>
<dbReference type="Pfam" id="PF07714">
    <property type="entry name" value="PK_Tyr_Ser-Thr"/>
    <property type="match status" value="1"/>
</dbReference>
<dbReference type="GO" id="GO:0004672">
    <property type="term" value="F:protein kinase activity"/>
    <property type="evidence" value="ECO:0007669"/>
    <property type="project" value="InterPro"/>
</dbReference>
<reference evidence="3" key="1">
    <citation type="submission" date="2023-10" db="EMBL/GenBank/DDBJ databases">
        <authorList>
            <person name="Domelevo Entfellner J.-B."/>
        </authorList>
    </citation>
    <scope>NUCLEOTIDE SEQUENCE</scope>
</reference>
<dbReference type="PANTHER" id="PTHR47987">
    <property type="entry name" value="OS08G0249100 PROTEIN"/>
    <property type="match status" value="1"/>
</dbReference>
<dbReference type="PROSITE" id="PS50011">
    <property type="entry name" value="PROTEIN_KINASE_DOM"/>
    <property type="match status" value="1"/>
</dbReference>
<dbReference type="SUPFAM" id="SSF56112">
    <property type="entry name" value="Protein kinase-like (PK-like)"/>
    <property type="match status" value="1"/>
</dbReference>
<dbReference type="InterPro" id="IPR046958">
    <property type="entry name" value="RBK1/2/STUNTED"/>
</dbReference>
<dbReference type="FunFam" id="3.30.200.20:FF:000558">
    <property type="entry name" value="Receptor-like cytosolic serine/threonine-protein kinase RBK1"/>
    <property type="match status" value="1"/>
</dbReference>
<evidence type="ECO:0000259" key="2">
    <source>
        <dbReference type="PROSITE" id="PS50011"/>
    </source>
</evidence>
<keyword evidence="1" id="KW-0547">Nucleotide-binding</keyword>
<gene>
    <name evidence="3" type="ORF">AYBTSS11_LOCUS9611</name>
</gene>
<dbReference type="Gene3D" id="3.30.200.20">
    <property type="entry name" value="Phosphorylase Kinase, domain 1"/>
    <property type="match status" value="1"/>
</dbReference>